<comment type="subcellular location">
    <subcellularLocation>
        <location evidence="1">Cell outer membrane</location>
    </subcellularLocation>
</comment>
<dbReference type="RefSeq" id="WP_091151375.1">
    <property type="nucleotide sequence ID" value="NZ_FNAI01000009.1"/>
</dbReference>
<dbReference type="STRING" id="1391627.SAMN05216464_10965"/>
<evidence type="ECO:0000256" key="6">
    <source>
        <dbReference type="ARBA" id="ARBA00023136"/>
    </source>
</evidence>
<dbReference type="Proteomes" id="UP000199072">
    <property type="component" value="Unassembled WGS sequence"/>
</dbReference>
<feature type="signal peptide" evidence="8">
    <location>
        <begin position="1"/>
        <end position="22"/>
    </location>
</feature>
<organism evidence="9 10">
    <name type="scientific">Mucilaginibacter pineti</name>
    <dbReference type="NCBI Taxonomy" id="1391627"/>
    <lineage>
        <taxon>Bacteria</taxon>
        <taxon>Pseudomonadati</taxon>
        <taxon>Bacteroidota</taxon>
        <taxon>Sphingobacteriia</taxon>
        <taxon>Sphingobacteriales</taxon>
        <taxon>Sphingobacteriaceae</taxon>
        <taxon>Mucilaginibacter</taxon>
    </lineage>
</organism>
<dbReference type="GO" id="GO:0009279">
    <property type="term" value="C:cell outer membrane"/>
    <property type="evidence" value="ECO:0007669"/>
    <property type="project" value="UniProtKB-SubCell"/>
</dbReference>
<name>A0A1G7FHM9_9SPHI</name>
<reference evidence="9 10" key="1">
    <citation type="submission" date="2016-10" db="EMBL/GenBank/DDBJ databases">
        <authorList>
            <person name="de Groot N.N."/>
        </authorList>
    </citation>
    <scope>NUCLEOTIDE SEQUENCE [LARGE SCALE GENOMIC DNA]</scope>
    <source>
        <strain evidence="9 10">47C3B</strain>
    </source>
</reference>
<dbReference type="Gene3D" id="1.20.1600.10">
    <property type="entry name" value="Outer membrane efflux proteins (OEP)"/>
    <property type="match status" value="1"/>
</dbReference>
<dbReference type="InterPro" id="IPR051906">
    <property type="entry name" value="TolC-like"/>
</dbReference>
<comment type="similarity">
    <text evidence="2">Belongs to the outer membrane factor (OMF) (TC 1.B.17) family.</text>
</comment>
<dbReference type="PANTHER" id="PTHR30026:SF20">
    <property type="entry name" value="OUTER MEMBRANE PROTEIN TOLC"/>
    <property type="match status" value="1"/>
</dbReference>
<evidence type="ECO:0000313" key="9">
    <source>
        <dbReference type="EMBL" id="SDE75429.1"/>
    </source>
</evidence>
<dbReference type="OrthoDB" id="9771205at2"/>
<evidence type="ECO:0000256" key="7">
    <source>
        <dbReference type="ARBA" id="ARBA00023237"/>
    </source>
</evidence>
<dbReference type="Pfam" id="PF02321">
    <property type="entry name" value="OEP"/>
    <property type="match status" value="2"/>
</dbReference>
<keyword evidence="3" id="KW-0813">Transport</keyword>
<evidence type="ECO:0000256" key="4">
    <source>
        <dbReference type="ARBA" id="ARBA00022452"/>
    </source>
</evidence>
<accession>A0A1G7FHM9</accession>
<dbReference type="GO" id="GO:0015288">
    <property type="term" value="F:porin activity"/>
    <property type="evidence" value="ECO:0007669"/>
    <property type="project" value="TreeGrafter"/>
</dbReference>
<evidence type="ECO:0000256" key="5">
    <source>
        <dbReference type="ARBA" id="ARBA00022692"/>
    </source>
</evidence>
<keyword evidence="10" id="KW-1185">Reference proteome</keyword>
<keyword evidence="8" id="KW-0732">Signal</keyword>
<keyword evidence="7" id="KW-0998">Cell outer membrane</keyword>
<evidence type="ECO:0000313" key="10">
    <source>
        <dbReference type="Proteomes" id="UP000199072"/>
    </source>
</evidence>
<dbReference type="EMBL" id="FNAI01000009">
    <property type="protein sequence ID" value="SDE75429.1"/>
    <property type="molecule type" value="Genomic_DNA"/>
</dbReference>
<feature type="chain" id="PRO_5011597285" evidence="8">
    <location>
        <begin position="23"/>
        <end position="440"/>
    </location>
</feature>
<keyword evidence="4" id="KW-1134">Transmembrane beta strand</keyword>
<keyword evidence="5" id="KW-0812">Transmembrane</keyword>
<keyword evidence="6" id="KW-0472">Membrane</keyword>
<evidence type="ECO:0000256" key="1">
    <source>
        <dbReference type="ARBA" id="ARBA00004442"/>
    </source>
</evidence>
<dbReference type="InterPro" id="IPR003423">
    <property type="entry name" value="OMP_efflux"/>
</dbReference>
<dbReference type="GO" id="GO:0015562">
    <property type="term" value="F:efflux transmembrane transporter activity"/>
    <property type="evidence" value="ECO:0007669"/>
    <property type="project" value="InterPro"/>
</dbReference>
<dbReference type="SUPFAM" id="SSF56954">
    <property type="entry name" value="Outer membrane efflux proteins (OEP)"/>
    <property type="match status" value="1"/>
</dbReference>
<gene>
    <name evidence="9" type="ORF">SAMN05216464_10965</name>
</gene>
<dbReference type="AlphaFoldDB" id="A0A1G7FHM9"/>
<protein>
    <submittedName>
        <fullName evidence="9">Outer membrane protein TolC</fullName>
    </submittedName>
</protein>
<evidence type="ECO:0000256" key="3">
    <source>
        <dbReference type="ARBA" id="ARBA00022448"/>
    </source>
</evidence>
<dbReference type="PANTHER" id="PTHR30026">
    <property type="entry name" value="OUTER MEMBRANE PROTEIN TOLC"/>
    <property type="match status" value="1"/>
</dbReference>
<sequence>MIIKKIAFLVFCGIAFGTRLWAQDAPMLTLKDAVEIALKNNYNIQLSQNNKTVAANNVTLGNAGALPVVTGDFTSTNSRLTTKQTRSDGSVNNIHNAPNTGINYGVNLNWTIFDGFNMFATYDQLKELDKLGGLRLQDTVQTTVAGVISTYYDLISQNEQIKALKGAIDISRTQLRYANDKFLVGRASKLDVLNAQVNLNTDTANLVTQYQQFKSTKIQLNQILVRDLQTDFSVADTIVVDDKLVLADVISNAQLQNPAILSSQINKRLADINLKQVRSTRYPQVAVTSGYTFSNNKTPAGFTLAQNAHGINYGLTATINIFDGFNQNRREKNAKIQIDNANIDVKQVKLNVETQVNNLYVSYASGLDLIKLGQANVVIAKKNLDISLEKYKLGNITPLEIREAQRNYLDAQSKFFAAQYQSKQAEITIKQITNSISIDK</sequence>
<evidence type="ECO:0000256" key="2">
    <source>
        <dbReference type="ARBA" id="ARBA00007613"/>
    </source>
</evidence>
<dbReference type="GO" id="GO:1990281">
    <property type="term" value="C:efflux pump complex"/>
    <property type="evidence" value="ECO:0007669"/>
    <property type="project" value="TreeGrafter"/>
</dbReference>
<proteinExistence type="inferred from homology"/>
<evidence type="ECO:0000256" key="8">
    <source>
        <dbReference type="SAM" id="SignalP"/>
    </source>
</evidence>